<proteinExistence type="predicted"/>
<dbReference type="SUPFAM" id="SSF75304">
    <property type="entry name" value="Amidase signature (AS) enzymes"/>
    <property type="match status" value="1"/>
</dbReference>
<evidence type="ECO:0000256" key="1">
    <source>
        <dbReference type="SAM" id="SignalP"/>
    </source>
</evidence>
<gene>
    <name evidence="3" type="ORF">B9Z19DRAFT_1066210</name>
</gene>
<dbReference type="PANTHER" id="PTHR42678:SF34">
    <property type="entry name" value="OS04G0183300 PROTEIN"/>
    <property type="match status" value="1"/>
</dbReference>
<dbReference type="Proteomes" id="UP000244722">
    <property type="component" value="Unassembled WGS sequence"/>
</dbReference>
<dbReference type="STRING" id="42251.A0A2T6ZN85"/>
<dbReference type="InterPro" id="IPR036928">
    <property type="entry name" value="AS_sf"/>
</dbReference>
<dbReference type="AlphaFoldDB" id="A0A2T6ZN85"/>
<dbReference type="Gene3D" id="3.90.1300.10">
    <property type="entry name" value="Amidase signature (AS) domain"/>
    <property type="match status" value="1"/>
</dbReference>
<feature type="signal peptide" evidence="1">
    <location>
        <begin position="1"/>
        <end position="17"/>
    </location>
</feature>
<sequence>MLLSLFFLSIISPAVLALNIDLFTATAEELSYRLEAGQISSVRLVEAYLAQIEAHNRHGLNLRAVIDAAPRRLVLDQAARLDYERRVGSLRSRLHGVPILVKDNIATHPSLGMQTTAGSFALEGSVVPHDAGVIAKLRQAGAIIIGKSNMSEWANFRASFGKVPSGWSARGGQTRSAYVPDPLSPDWNPSGSSSGSAVGVSAGFSPLALGTETDGSIIMPASYAALYAIKPAVGKVPVNGVVPVGPSMDSVGVMGKSAWDIAVTLGVMTGEEDRYLDALYEGVEGLRIGVLREAGFWDRGGLDPHIIDESFDALRKLGALGAVVVDPVYMPSAPEILSGPGETTVLATEFKESLALHLSPLKNTTIRTLSDIIAFNINHTPLEMPPNHCCQEIFLIANNTNGTKSPEYLAALAHLHKLSRGEGIESTMKNFNVDVLVVPADASRSTTISAVSGWPIATIPVGVLNDSGRPFGLAIFTSGADGMGEERLMRLMGDWWKVAGKRRTPGGLRQEVL</sequence>
<feature type="domain" description="Amidase" evidence="2">
    <location>
        <begin position="44"/>
        <end position="451"/>
    </location>
</feature>
<keyword evidence="4" id="KW-1185">Reference proteome</keyword>
<feature type="chain" id="PRO_5015431940" evidence="1">
    <location>
        <begin position="18"/>
        <end position="513"/>
    </location>
</feature>
<dbReference type="OrthoDB" id="566138at2759"/>
<accession>A0A2T6ZN85</accession>
<dbReference type="InterPro" id="IPR023631">
    <property type="entry name" value="Amidase_dom"/>
</dbReference>
<keyword evidence="1" id="KW-0732">Signal</keyword>
<name>A0A2T6ZN85_TUBBO</name>
<dbReference type="PANTHER" id="PTHR42678">
    <property type="entry name" value="AMIDASE"/>
    <property type="match status" value="1"/>
</dbReference>
<dbReference type="EMBL" id="NESQ01000168">
    <property type="protein sequence ID" value="PUU76942.1"/>
    <property type="molecule type" value="Genomic_DNA"/>
</dbReference>
<comment type="caution">
    <text evidence="3">The sequence shown here is derived from an EMBL/GenBank/DDBJ whole genome shotgun (WGS) entry which is preliminary data.</text>
</comment>
<dbReference type="Pfam" id="PF01425">
    <property type="entry name" value="Amidase"/>
    <property type="match status" value="1"/>
</dbReference>
<evidence type="ECO:0000313" key="4">
    <source>
        <dbReference type="Proteomes" id="UP000244722"/>
    </source>
</evidence>
<protein>
    <submittedName>
        <fullName evidence="3">Amidase signature domain-containing protein</fullName>
    </submittedName>
</protein>
<reference evidence="3 4" key="1">
    <citation type="submission" date="2017-04" db="EMBL/GenBank/DDBJ databases">
        <title>Draft genome sequence of Tuber borchii Vittad., a whitish edible truffle.</title>
        <authorList>
            <consortium name="DOE Joint Genome Institute"/>
            <person name="Murat C."/>
            <person name="Kuo A."/>
            <person name="Barry K.W."/>
            <person name="Clum A."/>
            <person name="Dockter R.B."/>
            <person name="Fauchery L."/>
            <person name="Iotti M."/>
            <person name="Kohler A."/>
            <person name="Labutti K."/>
            <person name="Lindquist E.A."/>
            <person name="Lipzen A."/>
            <person name="Ohm R.A."/>
            <person name="Wang M."/>
            <person name="Grigoriev I.V."/>
            <person name="Zambonelli A."/>
            <person name="Martin F.M."/>
        </authorList>
    </citation>
    <scope>NUCLEOTIDE SEQUENCE [LARGE SCALE GENOMIC DNA]</scope>
    <source>
        <strain evidence="3 4">Tbo3840</strain>
    </source>
</reference>
<organism evidence="3 4">
    <name type="scientific">Tuber borchii</name>
    <name type="common">White truffle</name>
    <dbReference type="NCBI Taxonomy" id="42251"/>
    <lineage>
        <taxon>Eukaryota</taxon>
        <taxon>Fungi</taxon>
        <taxon>Dikarya</taxon>
        <taxon>Ascomycota</taxon>
        <taxon>Pezizomycotina</taxon>
        <taxon>Pezizomycetes</taxon>
        <taxon>Pezizales</taxon>
        <taxon>Tuberaceae</taxon>
        <taxon>Tuber</taxon>
    </lineage>
</organism>
<evidence type="ECO:0000313" key="3">
    <source>
        <dbReference type="EMBL" id="PUU76942.1"/>
    </source>
</evidence>
<evidence type="ECO:0000259" key="2">
    <source>
        <dbReference type="Pfam" id="PF01425"/>
    </source>
</evidence>